<comment type="subunit">
    <text evidence="10">Monomer.</text>
</comment>
<evidence type="ECO:0000256" key="1">
    <source>
        <dbReference type="ARBA" id="ARBA00001946"/>
    </source>
</evidence>
<dbReference type="Pfam" id="PF01715">
    <property type="entry name" value="IPPT"/>
    <property type="match status" value="1"/>
</dbReference>
<evidence type="ECO:0000256" key="13">
    <source>
        <dbReference type="RuleBase" id="RU003785"/>
    </source>
</evidence>
<dbReference type="EC" id="2.5.1.75" evidence="10"/>
<dbReference type="FunFam" id="1.10.20.140:FF:000001">
    <property type="entry name" value="tRNA dimethylallyltransferase"/>
    <property type="match status" value="1"/>
</dbReference>
<dbReference type="Proteomes" id="UP000271573">
    <property type="component" value="Chromosome"/>
</dbReference>
<evidence type="ECO:0000256" key="10">
    <source>
        <dbReference type="HAMAP-Rule" id="MF_00185"/>
    </source>
</evidence>
<dbReference type="InterPro" id="IPR018022">
    <property type="entry name" value="IPT"/>
</dbReference>
<gene>
    <name evidence="10 14" type="primary">miaA</name>
    <name evidence="14" type="ORF">Back2_11650</name>
</gene>
<evidence type="ECO:0000256" key="6">
    <source>
        <dbReference type="ARBA" id="ARBA00022741"/>
    </source>
</evidence>
<comment type="similarity">
    <text evidence="3 10 13">Belongs to the IPP transferase family.</text>
</comment>
<dbReference type="OrthoDB" id="9776390at2"/>
<dbReference type="InterPro" id="IPR027417">
    <property type="entry name" value="P-loop_NTPase"/>
</dbReference>
<feature type="binding site" evidence="10">
    <location>
        <begin position="25"/>
        <end position="30"/>
    </location>
    <ligand>
        <name>substrate</name>
    </ligand>
</feature>
<dbReference type="SUPFAM" id="SSF52540">
    <property type="entry name" value="P-loop containing nucleoside triphosphate hydrolases"/>
    <property type="match status" value="2"/>
</dbReference>
<dbReference type="GO" id="GO:0005524">
    <property type="term" value="F:ATP binding"/>
    <property type="evidence" value="ECO:0007669"/>
    <property type="project" value="UniProtKB-UniRule"/>
</dbReference>
<organism evidence="14 15">
    <name type="scientific">Nocardioides baekrokdamisoli</name>
    <dbReference type="NCBI Taxonomy" id="1804624"/>
    <lineage>
        <taxon>Bacteria</taxon>
        <taxon>Bacillati</taxon>
        <taxon>Actinomycetota</taxon>
        <taxon>Actinomycetes</taxon>
        <taxon>Propionibacteriales</taxon>
        <taxon>Nocardioidaceae</taxon>
        <taxon>Nocardioides</taxon>
    </lineage>
</organism>
<evidence type="ECO:0000313" key="15">
    <source>
        <dbReference type="Proteomes" id="UP000271573"/>
    </source>
</evidence>
<sequence length="317" mass="34525">MSGAENEGRTVNSPVPPIVAIVGATASGKTELSLGLAEALGGEIVNSDAMQFYRGMDIGTAKAPEAERRGIPHHMLDLLDITEPASVGDFQARARAVMAEVRGRGRVPILVGGSGLYNRALLDEFDFPATDAGVRARLEAALEADGSAALHWRLAHLDPAAAEVIKPENGRRIVRALEVIELTGEPFSARLPEQTYRDPRTIQIGVDIDRSTLAMRIGQRVDAMFDNGLIEEVRSLLEQGLEQSRTARMAIGYREAVCVLRGEMTDSEARERTASATRRFARRQDAWFRKDPRVVWVAYDDPDRVGNALAAVRTLGA</sequence>
<dbReference type="Gene3D" id="1.10.20.140">
    <property type="match status" value="1"/>
</dbReference>
<keyword evidence="8 10" id="KW-0460">Magnesium</keyword>
<dbReference type="RefSeq" id="WP_125567604.1">
    <property type="nucleotide sequence ID" value="NZ_AP019307.1"/>
</dbReference>
<evidence type="ECO:0000256" key="12">
    <source>
        <dbReference type="RuleBase" id="RU003784"/>
    </source>
</evidence>
<evidence type="ECO:0000256" key="5">
    <source>
        <dbReference type="ARBA" id="ARBA00022694"/>
    </source>
</evidence>
<evidence type="ECO:0000256" key="7">
    <source>
        <dbReference type="ARBA" id="ARBA00022840"/>
    </source>
</evidence>
<dbReference type="NCBIfam" id="TIGR00174">
    <property type="entry name" value="miaA"/>
    <property type="match status" value="1"/>
</dbReference>
<dbReference type="AlphaFoldDB" id="A0A3G9IZT4"/>
<evidence type="ECO:0000256" key="11">
    <source>
        <dbReference type="RuleBase" id="RU003783"/>
    </source>
</evidence>
<evidence type="ECO:0000256" key="9">
    <source>
        <dbReference type="ARBA" id="ARBA00049563"/>
    </source>
</evidence>
<comment type="cofactor">
    <cofactor evidence="1 10">
        <name>Mg(2+)</name>
        <dbReference type="ChEBI" id="CHEBI:18420"/>
    </cofactor>
</comment>
<dbReference type="KEGG" id="nbe:Back2_11650"/>
<keyword evidence="6 10" id="KW-0547">Nucleotide-binding</keyword>
<dbReference type="GO" id="GO:0052381">
    <property type="term" value="F:tRNA dimethylallyltransferase activity"/>
    <property type="evidence" value="ECO:0007669"/>
    <property type="project" value="UniProtKB-UniRule"/>
</dbReference>
<dbReference type="GO" id="GO:0006400">
    <property type="term" value="P:tRNA modification"/>
    <property type="evidence" value="ECO:0007669"/>
    <property type="project" value="TreeGrafter"/>
</dbReference>
<reference evidence="14 15" key="1">
    <citation type="submission" date="2018-11" db="EMBL/GenBank/DDBJ databases">
        <title>Complete genome sequence of Nocardioides baekrokdamisoli strain KCTC 39748.</title>
        <authorList>
            <person name="Kang S.W."/>
            <person name="Lee K.C."/>
            <person name="Kim K.K."/>
            <person name="Kim J.S."/>
            <person name="Kim D.S."/>
            <person name="Ko S.H."/>
            <person name="Yang S.H."/>
            <person name="Shin Y.K."/>
            <person name="Lee J.S."/>
        </authorList>
    </citation>
    <scope>NUCLEOTIDE SEQUENCE [LARGE SCALE GENOMIC DNA]</scope>
    <source>
        <strain evidence="14 15">KCTC 39748</strain>
    </source>
</reference>
<comment type="catalytic activity">
    <reaction evidence="9 10 11">
        <text>adenosine(37) in tRNA + dimethylallyl diphosphate = N(6)-dimethylallyladenosine(37) in tRNA + diphosphate</text>
        <dbReference type="Rhea" id="RHEA:26482"/>
        <dbReference type="Rhea" id="RHEA-COMP:10162"/>
        <dbReference type="Rhea" id="RHEA-COMP:10375"/>
        <dbReference type="ChEBI" id="CHEBI:33019"/>
        <dbReference type="ChEBI" id="CHEBI:57623"/>
        <dbReference type="ChEBI" id="CHEBI:74411"/>
        <dbReference type="ChEBI" id="CHEBI:74415"/>
        <dbReference type="EC" id="2.5.1.75"/>
    </reaction>
</comment>
<evidence type="ECO:0000313" key="14">
    <source>
        <dbReference type="EMBL" id="BBH16878.1"/>
    </source>
</evidence>
<dbReference type="EMBL" id="AP019307">
    <property type="protein sequence ID" value="BBH16878.1"/>
    <property type="molecule type" value="Genomic_DNA"/>
</dbReference>
<feature type="binding site" evidence="10">
    <location>
        <begin position="23"/>
        <end position="30"/>
    </location>
    <ligand>
        <name>ATP</name>
        <dbReference type="ChEBI" id="CHEBI:30616"/>
    </ligand>
</feature>
<evidence type="ECO:0000256" key="3">
    <source>
        <dbReference type="ARBA" id="ARBA00005842"/>
    </source>
</evidence>
<dbReference type="InterPro" id="IPR039657">
    <property type="entry name" value="Dimethylallyltransferase"/>
</dbReference>
<keyword evidence="15" id="KW-1185">Reference proteome</keyword>
<protein>
    <recommendedName>
        <fullName evidence="10">tRNA dimethylallyltransferase</fullName>
        <ecNumber evidence="10">2.5.1.75</ecNumber>
    </recommendedName>
    <alternativeName>
        <fullName evidence="10">Dimethylallyl diphosphate:tRNA dimethylallyltransferase</fullName>
        <shortName evidence="10">DMAPP:tRNA dimethylallyltransferase</shortName>
        <shortName evidence="10">DMATase</shortName>
    </alternativeName>
    <alternativeName>
        <fullName evidence="10">Isopentenyl-diphosphate:tRNA isopentenyltransferase</fullName>
        <shortName evidence="10">IPP transferase</shortName>
        <shortName evidence="10">IPPT</shortName>
        <shortName evidence="10">IPTase</shortName>
    </alternativeName>
</protein>
<dbReference type="PANTHER" id="PTHR11088:SF60">
    <property type="entry name" value="TRNA DIMETHYLALLYLTRANSFERASE"/>
    <property type="match status" value="1"/>
</dbReference>
<dbReference type="HAMAP" id="MF_00185">
    <property type="entry name" value="IPP_trans"/>
    <property type="match status" value="1"/>
</dbReference>
<keyword evidence="5 10" id="KW-0819">tRNA processing</keyword>
<keyword evidence="4 10" id="KW-0808">Transferase</keyword>
<name>A0A3G9IZT4_9ACTN</name>
<comment type="caution">
    <text evidence="10">Lacks conserved residue(s) required for the propagation of feature annotation.</text>
</comment>
<accession>A0A3G9IZT4</accession>
<proteinExistence type="inferred from homology"/>
<dbReference type="Gene3D" id="3.40.50.300">
    <property type="entry name" value="P-loop containing nucleotide triphosphate hydrolases"/>
    <property type="match status" value="1"/>
</dbReference>
<evidence type="ECO:0000256" key="8">
    <source>
        <dbReference type="ARBA" id="ARBA00022842"/>
    </source>
</evidence>
<comment type="function">
    <text evidence="2 10 12">Catalyzes the transfer of a dimethylallyl group onto the adenine at position 37 in tRNAs that read codons beginning with uridine, leading to the formation of N6-(dimethylallyl)adenosine (i(6)A).</text>
</comment>
<evidence type="ECO:0000256" key="4">
    <source>
        <dbReference type="ARBA" id="ARBA00022679"/>
    </source>
</evidence>
<dbReference type="PANTHER" id="PTHR11088">
    <property type="entry name" value="TRNA DIMETHYLALLYLTRANSFERASE"/>
    <property type="match status" value="1"/>
</dbReference>
<feature type="site" description="Interaction with substrate tRNA" evidence="10">
    <location>
        <position position="135"/>
    </location>
</feature>
<feature type="site" description="Interaction with substrate tRNA" evidence="10">
    <location>
        <position position="114"/>
    </location>
</feature>
<evidence type="ECO:0000256" key="2">
    <source>
        <dbReference type="ARBA" id="ARBA00003213"/>
    </source>
</evidence>
<keyword evidence="7 10" id="KW-0067">ATP-binding</keyword>